<evidence type="ECO:0000259" key="8">
    <source>
        <dbReference type="PROSITE" id="PS50928"/>
    </source>
</evidence>
<evidence type="ECO:0000313" key="12">
    <source>
        <dbReference type="Proteomes" id="UP000095003"/>
    </source>
</evidence>
<accession>A0A1E3ARA4</accession>
<dbReference type="GeneID" id="93302850"/>
<evidence type="ECO:0000256" key="7">
    <source>
        <dbReference type="RuleBase" id="RU363032"/>
    </source>
</evidence>
<feature type="transmembrane region" description="Helical" evidence="7">
    <location>
        <begin position="140"/>
        <end position="160"/>
    </location>
</feature>
<keyword evidence="2 7" id="KW-0813">Transport</keyword>
<dbReference type="PANTHER" id="PTHR43744">
    <property type="entry name" value="ABC TRANSPORTER PERMEASE PROTEIN MG189-RELATED-RELATED"/>
    <property type="match status" value="1"/>
</dbReference>
<dbReference type="PROSITE" id="PS50928">
    <property type="entry name" value="ABC_TM1"/>
    <property type="match status" value="1"/>
</dbReference>
<feature type="transmembrane region" description="Helical" evidence="7">
    <location>
        <begin position="12"/>
        <end position="34"/>
    </location>
</feature>
<keyword evidence="5 7" id="KW-1133">Transmembrane helix</keyword>
<dbReference type="Pfam" id="PF00528">
    <property type="entry name" value="BPD_transp_1"/>
    <property type="match status" value="1"/>
</dbReference>
<keyword evidence="3" id="KW-1003">Cell membrane</keyword>
<dbReference type="PATRIC" id="fig|1432052.3.peg.4070"/>
<protein>
    <submittedName>
        <fullName evidence="10">L-arabinose transport system permease protein AraQ</fullName>
    </submittedName>
</protein>
<dbReference type="PANTHER" id="PTHR43744:SF12">
    <property type="entry name" value="ABC TRANSPORTER PERMEASE PROTEIN MG189-RELATED"/>
    <property type="match status" value="1"/>
</dbReference>
<evidence type="ECO:0000313" key="11">
    <source>
        <dbReference type="Proteomes" id="UP000094067"/>
    </source>
</evidence>
<evidence type="ECO:0000256" key="4">
    <source>
        <dbReference type="ARBA" id="ARBA00022692"/>
    </source>
</evidence>
<feature type="transmembrane region" description="Helical" evidence="7">
    <location>
        <begin position="67"/>
        <end position="94"/>
    </location>
</feature>
<dbReference type="Gene3D" id="1.10.3720.10">
    <property type="entry name" value="MetI-like"/>
    <property type="match status" value="1"/>
</dbReference>
<reference evidence="11 12" key="1">
    <citation type="submission" date="2016-07" db="EMBL/GenBank/DDBJ databases">
        <title>Characterization of isolates of Eisenbergiella tayi derived from blood cultures, using whole genome sequencing.</title>
        <authorList>
            <person name="Burdz T."/>
            <person name="Wiebe D."/>
            <person name="Huynh C."/>
            <person name="Bernard K."/>
        </authorList>
    </citation>
    <scope>NUCLEOTIDE SEQUENCE [LARGE SCALE GENOMIC DNA]</scope>
    <source>
        <strain evidence="9 11">NML 110608</strain>
        <strain evidence="10 12">NML 120489</strain>
    </source>
</reference>
<dbReference type="EMBL" id="MCGI01000003">
    <property type="protein sequence ID" value="ODM11239.1"/>
    <property type="molecule type" value="Genomic_DNA"/>
</dbReference>
<evidence type="ECO:0000256" key="2">
    <source>
        <dbReference type="ARBA" id="ARBA00022448"/>
    </source>
</evidence>
<comment type="subcellular location">
    <subcellularLocation>
        <location evidence="1 7">Cell membrane</location>
        <topology evidence="1 7">Multi-pass membrane protein</topology>
    </subcellularLocation>
</comment>
<dbReference type="CDD" id="cd06261">
    <property type="entry name" value="TM_PBP2"/>
    <property type="match status" value="1"/>
</dbReference>
<feature type="domain" description="ABC transmembrane type-1" evidence="8">
    <location>
        <begin position="71"/>
        <end position="260"/>
    </location>
</feature>
<evidence type="ECO:0000313" key="9">
    <source>
        <dbReference type="EMBL" id="ODM08442.1"/>
    </source>
</evidence>
<proteinExistence type="inferred from homology"/>
<name>A0A1E3ARA4_9FIRM</name>
<feature type="transmembrane region" description="Helical" evidence="7">
    <location>
        <begin position="181"/>
        <end position="203"/>
    </location>
</feature>
<evidence type="ECO:0000256" key="3">
    <source>
        <dbReference type="ARBA" id="ARBA00022475"/>
    </source>
</evidence>
<keyword evidence="4 7" id="KW-0812">Transmembrane</keyword>
<dbReference type="RefSeq" id="WP_016360134.1">
    <property type="nucleotide sequence ID" value="NZ_BAABXS010000001.1"/>
</dbReference>
<comment type="caution">
    <text evidence="10">The sequence shown here is derived from an EMBL/GenBank/DDBJ whole genome shotgun (WGS) entry which is preliminary data.</text>
</comment>
<dbReference type="InterPro" id="IPR000515">
    <property type="entry name" value="MetI-like"/>
</dbReference>
<evidence type="ECO:0000256" key="6">
    <source>
        <dbReference type="ARBA" id="ARBA00023136"/>
    </source>
</evidence>
<organism evidence="10 12">
    <name type="scientific">Eisenbergiella tayi</name>
    <dbReference type="NCBI Taxonomy" id="1432052"/>
    <lineage>
        <taxon>Bacteria</taxon>
        <taxon>Bacillati</taxon>
        <taxon>Bacillota</taxon>
        <taxon>Clostridia</taxon>
        <taxon>Lachnospirales</taxon>
        <taxon>Lachnospiraceae</taxon>
        <taxon>Eisenbergiella</taxon>
    </lineage>
</organism>
<comment type="similarity">
    <text evidence="7">Belongs to the binding-protein-dependent transport system permease family.</text>
</comment>
<evidence type="ECO:0000256" key="5">
    <source>
        <dbReference type="ARBA" id="ARBA00022989"/>
    </source>
</evidence>
<dbReference type="Proteomes" id="UP000094067">
    <property type="component" value="Unassembled WGS sequence"/>
</dbReference>
<feature type="transmembrane region" description="Helical" evidence="7">
    <location>
        <begin position="106"/>
        <end position="128"/>
    </location>
</feature>
<dbReference type="GO" id="GO:0005886">
    <property type="term" value="C:plasma membrane"/>
    <property type="evidence" value="ECO:0007669"/>
    <property type="project" value="UniProtKB-SubCell"/>
</dbReference>
<dbReference type="AlphaFoldDB" id="A0A1E3ARA4"/>
<dbReference type="Proteomes" id="UP000095003">
    <property type="component" value="Unassembled WGS sequence"/>
</dbReference>
<evidence type="ECO:0000256" key="1">
    <source>
        <dbReference type="ARBA" id="ARBA00004651"/>
    </source>
</evidence>
<dbReference type="InterPro" id="IPR035906">
    <property type="entry name" value="MetI-like_sf"/>
</dbReference>
<gene>
    <name evidence="10" type="primary">araQ_88</name>
    <name evidence="9" type="synonym">araQ_2</name>
    <name evidence="10" type="ORF">BEH84_03668</name>
    <name evidence="9" type="ORF">BEI61_00071</name>
</gene>
<dbReference type="EMBL" id="MCGH01000001">
    <property type="protein sequence ID" value="ODM08442.1"/>
    <property type="molecule type" value="Genomic_DNA"/>
</dbReference>
<sequence length="275" mass="30329">MKTKKIGKWVSFTLLILLILVFLFPYYVMITGAFKSQMALQLIPPDLNPFRNLTGKNAAYVWQKTEILLWLANSTAVSLGTAIITVFIGATAGYAFAKKRFRGQELIFALVIATMLLPRQMLLIPNYLVAMKLHLTNSRIGLILTTVSPAFGVFLCRQFMGSIPTELLEAAEIDGCGEIRRFIGIVLPMALPALGALGIFSFFSAWNDYLWQLIMIADKGLRTTPIGIALFSQGQITNTGYQLMAAMIATLPMLIIFLSCQKFFVKGITIGGVKG</sequence>
<feature type="transmembrane region" description="Helical" evidence="7">
    <location>
        <begin position="240"/>
        <end position="260"/>
    </location>
</feature>
<dbReference type="GO" id="GO:0055085">
    <property type="term" value="P:transmembrane transport"/>
    <property type="evidence" value="ECO:0007669"/>
    <property type="project" value="InterPro"/>
</dbReference>
<keyword evidence="6 7" id="KW-0472">Membrane</keyword>
<dbReference type="SUPFAM" id="SSF161098">
    <property type="entry name" value="MetI-like"/>
    <property type="match status" value="1"/>
</dbReference>
<evidence type="ECO:0000313" key="10">
    <source>
        <dbReference type="EMBL" id="ODM11239.1"/>
    </source>
</evidence>